<keyword evidence="2" id="KW-1185">Reference proteome</keyword>
<reference evidence="1" key="1">
    <citation type="submission" date="2015-08" db="EMBL/GenBank/DDBJ databases">
        <title>Draft genome sequence of Komagataeibacter europaeus CECT 8546 a cellulose producer strain from vinegar produced by the traditional method.</title>
        <authorList>
            <person name="Poehlein A."/>
            <person name="Valera M.J."/>
            <person name="Haack F.S."/>
            <person name="Mas A."/>
            <person name="Daniel R."/>
            <person name="Streit W.R."/>
            <person name="Mateo E."/>
        </authorList>
    </citation>
    <scope>NUCLEOTIDE SEQUENCE [LARGE SCALE GENOMIC DNA]</scope>
    <source>
        <strain evidence="1">CECT 8546</strain>
    </source>
</reference>
<dbReference type="AlphaFoldDB" id="A0A0M0ECM6"/>
<protein>
    <recommendedName>
        <fullName evidence="3">DNA primase TraC</fullName>
    </recommendedName>
</protein>
<comment type="caution">
    <text evidence="1">The sequence shown here is derived from an EMBL/GenBank/DDBJ whole genome shotgun (WGS) entry which is preliminary data.</text>
</comment>
<evidence type="ECO:0000313" key="1">
    <source>
        <dbReference type="EMBL" id="KON62721.1"/>
    </source>
</evidence>
<evidence type="ECO:0008006" key="3">
    <source>
        <dbReference type="Google" id="ProtNLM"/>
    </source>
</evidence>
<proteinExistence type="predicted"/>
<evidence type="ECO:0000313" key="2">
    <source>
        <dbReference type="Proteomes" id="UP000037566"/>
    </source>
</evidence>
<dbReference type="PATRIC" id="fig|33995.3.peg.4188"/>
<gene>
    <name evidence="1" type="ORF">KOEU_37850</name>
</gene>
<dbReference type="Proteomes" id="UP000037566">
    <property type="component" value="Unassembled WGS sequence"/>
</dbReference>
<name>A0A0M0ECM6_KOMEU</name>
<organism evidence="1 2">
    <name type="scientific">Komagataeibacter europaeus</name>
    <name type="common">Gluconacetobacter europaeus</name>
    <dbReference type="NCBI Taxonomy" id="33995"/>
    <lineage>
        <taxon>Bacteria</taxon>
        <taxon>Pseudomonadati</taxon>
        <taxon>Pseudomonadota</taxon>
        <taxon>Alphaproteobacteria</taxon>
        <taxon>Acetobacterales</taxon>
        <taxon>Acetobacteraceae</taxon>
        <taxon>Komagataeibacter</taxon>
    </lineage>
</organism>
<dbReference type="InterPro" id="IPR049996">
    <property type="entry name" value="Slr7037-like"/>
</dbReference>
<dbReference type="NCBIfam" id="NF042913">
    <property type="entry name" value="CyRepA1"/>
    <property type="match status" value="1"/>
</dbReference>
<sequence length="1105" mass="122903">MAIPLSHLDGRHDSRIVGWQRIYPEGGKFQTRAVDSGDFAGSCHIIGKLRGAKRVCVVEGFATGASVYMAAKKRFDAVIIAVAANNVIRVVEQLDAIYPGVEVWCALDNDIEAASQGKGNTGIKVGIDVMKRFPNVRCTRPLFTDGKLTPAGKIPNDFNDLVAIAGITEANRQLFANENRVKLSAHPFEAELLALSVAPTGKQHRRTFSRQLIACIDAGMLLCPAKMSPKELIAVISSELKSCGADEAFRNTVISRVKRRFEQKCQKAQSFRSFSDRITNAALRPDHITYKRFNTPQITPDVLAYIKSLHGPVIVRAGMGSGKSKHLLRPLMHSSQRGVSVAHRVSLIGGLWDMMTRDDHGQRMKTDILHYQDPGATDMAPHANKVAICINSTVKGCWRPLMTKHDFFGLDEATQGLRATLSGKAMAHPVDVFNRLIESIAMTDDHALLVDADASDILVDLCELALAKREKMGLSTWTQVHVVELPVDVTYEKEGTRAARRVLYTDTNRIMVEVLKAIEAGEKFLLATDSTNFAEQLLLQLRDRWPEKKWLYVSQDTKPDQEVIEFTDSPNTRAPLYDGLIYSPAISSGVSIETKHFTRHFGSFCGQVVPSDAIQMLRRDRTATEFMVGLGQIPGRREESAESIKRGFLQALLDTADINEEFTDAIFDGDRLSLGLADTTYVKLKFKIAGMEAQARNDFANNFICILFADGYDVQHLSENETLSDAGKTLRKDAKARVWDMTVLRHLEAETPTEEEREELLTKRSLSETEQAQLARWDIENELKLPVNELSLEFLMDRGKKKLTLAELMTMDEMAAARIDREEQAIVFNYQFKRGHKTEFVAVTALNRETADTQFGRMQPGVTGYSVQTRPVVEVTQRTFAALHRKASRSYFSTCGIDPDTGTGEATPEGMQAAMEQLMNADRKDEFNNVLRFGGYISKNGKPKRPETVFKQICEAFGYATAKRRQNRAQGLKYVWSISPESWSFIHDILARRAEASLSFCTHKLDIPAAAADDLTCGSNIDVRSQVGSLDMAAASAFEPIEEAISGLPIPTAWVRAALTLAELKDLAMLPVRLIQATISGLYMSEQMDQLTAGQYDELKRLQAC</sequence>
<dbReference type="EMBL" id="LHUQ01000074">
    <property type="protein sequence ID" value="KON62721.1"/>
    <property type="molecule type" value="Genomic_DNA"/>
</dbReference>
<accession>A0A0M0ECM6</accession>